<gene>
    <name evidence="1" type="ORF">EVAR_3368_1</name>
</gene>
<accession>A0A4C1SS05</accession>
<keyword evidence="2" id="KW-1185">Reference proteome</keyword>
<dbReference type="AlphaFoldDB" id="A0A4C1SS05"/>
<name>A0A4C1SS05_EUMVA</name>
<sequence length="102" mass="11359">MDHALTHVTVSLVVRSGTVSNVSVDTEPATNVLVRNQTNLKTPQRNVPAPGAAVTHFGLRVVAKAPDVVQTDLDRFKRRDAERMLRKIKNQPRPRFCFKGSQ</sequence>
<organism evidence="1 2">
    <name type="scientific">Eumeta variegata</name>
    <name type="common">Bagworm moth</name>
    <name type="synonym">Eumeta japonica</name>
    <dbReference type="NCBI Taxonomy" id="151549"/>
    <lineage>
        <taxon>Eukaryota</taxon>
        <taxon>Metazoa</taxon>
        <taxon>Ecdysozoa</taxon>
        <taxon>Arthropoda</taxon>
        <taxon>Hexapoda</taxon>
        <taxon>Insecta</taxon>
        <taxon>Pterygota</taxon>
        <taxon>Neoptera</taxon>
        <taxon>Endopterygota</taxon>
        <taxon>Lepidoptera</taxon>
        <taxon>Glossata</taxon>
        <taxon>Ditrysia</taxon>
        <taxon>Tineoidea</taxon>
        <taxon>Psychidae</taxon>
        <taxon>Oiketicinae</taxon>
        <taxon>Eumeta</taxon>
    </lineage>
</organism>
<comment type="caution">
    <text evidence="1">The sequence shown here is derived from an EMBL/GenBank/DDBJ whole genome shotgun (WGS) entry which is preliminary data.</text>
</comment>
<dbReference type="EMBL" id="BGZK01000016">
    <property type="protein sequence ID" value="GBP05013.1"/>
    <property type="molecule type" value="Genomic_DNA"/>
</dbReference>
<proteinExistence type="predicted"/>
<reference evidence="1 2" key="1">
    <citation type="journal article" date="2019" name="Commun. Biol.">
        <title>The bagworm genome reveals a unique fibroin gene that provides high tensile strength.</title>
        <authorList>
            <person name="Kono N."/>
            <person name="Nakamura H."/>
            <person name="Ohtoshi R."/>
            <person name="Tomita M."/>
            <person name="Numata K."/>
            <person name="Arakawa K."/>
        </authorList>
    </citation>
    <scope>NUCLEOTIDE SEQUENCE [LARGE SCALE GENOMIC DNA]</scope>
</reference>
<evidence type="ECO:0000313" key="1">
    <source>
        <dbReference type="EMBL" id="GBP05013.1"/>
    </source>
</evidence>
<evidence type="ECO:0000313" key="2">
    <source>
        <dbReference type="Proteomes" id="UP000299102"/>
    </source>
</evidence>
<protein>
    <submittedName>
        <fullName evidence="1">Uncharacterized protein</fullName>
    </submittedName>
</protein>
<dbReference type="Proteomes" id="UP000299102">
    <property type="component" value="Unassembled WGS sequence"/>
</dbReference>